<dbReference type="Proteomes" id="UP001177140">
    <property type="component" value="Unassembled WGS sequence"/>
</dbReference>
<evidence type="ECO:0000256" key="1">
    <source>
        <dbReference type="SAM" id="MobiDB-lite"/>
    </source>
</evidence>
<accession>A0AA41VXC2</accession>
<evidence type="ECO:0000313" key="3">
    <source>
        <dbReference type="Proteomes" id="UP001177140"/>
    </source>
</evidence>
<dbReference type="AlphaFoldDB" id="A0AA41VXC2"/>
<organism evidence="2 3">
    <name type="scientific">Papaver nudicaule</name>
    <name type="common">Iceland poppy</name>
    <dbReference type="NCBI Taxonomy" id="74823"/>
    <lineage>
        <taxon>Eukaryota</taxon>
        <taxon>Viridiplantae</taxon>
        <taxon>Streptophyta</taxon>
        <taxon>Embryophyta</taxon>
        <taxon>Tracheophyta</taxon>
        <taxon>Spermatophyta</taxon>
        <taxon>Magnoliopsida</taxon>
        <taxon>Ranunculales</taxon>
        <taxon>Papaveraceae</taxon>
        <taxon>Papaveroideae</taxon>
        <taxon>Papaver</taxon>
    </lineage>
</organism>
<sequence length="69" mass="7645">KEVLEAKEKNKEVGSSSNVRITRKKKPANQRKDKHRGYSSAMSKKQCEKAVTACSGFEGQLESLGGKFD</sequence>
<feature type="compositionally biased region" description="Basic residues" evidence="1">
    <location>
        <begin position="21"/>
        <end position="37"/>
    </location>
</feature>
<feature type="non-terminal residue" evidence="2">
    <location>
        <position position="69"/>
    </location>
</feature>
<keyword evidence="3" id="KW-1185">Reference proteome</keyword>
<comment type="caution">
    <text evidence="2">The sequence shown here is derived from an EMBL/GenBank/DDBJ whole genome shotgun (WGS) entry which is preliminary data.</text>
</comment>
<feature type="region of interest" description="Disordered" evidence="1">
    <location>
        <begin position="1"/>
        <end position="43"/>
    </location>
</feature>
<feature type="compositionally biased region" description="Basic and acidic residues" evidence="1">
    <location>
        <begin position="1"/>
        <end position="12"/>
    </location>
</feature>
<dbReference type="EMBL" id="JAJJMA010312730">
    <property type="protein sequence ID" value="MCL7049158.1"/>
    <property type="molecule type" value="Genomic_DNA"/>
</dbReference>
<reference evidence="2" key="1">
    <citation type="submission" date="2022-03" db="EMBL/GenBank/DDBJ databases">
        <title>A functionally conserved STORR gene fusion in Papaver species that diverged 16.8 million years ago.</title>
        <authorList>
            <person name="Catania T."/>
        </authorList>
    </citation>
    <scope>NUCLEOTIDE SEQUENCE</scope>
    <source>
        <strain evidence="2">S-191538</strain>
    </source>
</reference>
<protein>
    <submittedName>
        <fullName evidence="2">Uncharacterized protein</fullName>
    </submittedName>
</protein>
<evidence type="ECO:0000313" key="2">
    <source>
        <dbReference type="EMBL" id="MCL7049158.1"/>
    </source>
</evidence>
<gene>
    <name evidence="2" type="ORF">MKW94_007770</name>
</gene>
<name>A0AA41VXC2_PAPNU</name>
<proteinExistence type="predicted"/>
<feature type="non-terminal residue" evidence="2">
    <location>
        <position position="1"/>
    </location>
</feature>